<dbReference type="PANTHER" id="PTHR35585">
    <property type="entry name" value="HHE DOMAIN PROTEIN (AFU_ORTHOLOGUE AFUA_4G00730)"/>
    <property type="match status" value="1"/>
</dbReference>
<dbReference type="Proteomes" id="UP000557392">
    <property type="component" value="Unassembled WGS sequence"/>
</dbReference>
<proteinExistence type="predicted"/>
<gene>
    <name evidence="2" type="ORF">GGR46_004897</name>
</gene>
<feature type="domain" description="Hemerythrin-like" evidence="1">
    <location>
        <begin position="8"/>
        <end position="121"/>
    </location>
</feature>
<protein>
    <submittedName>
        <fullName evidence="2">Hemerythrin superfamily protein</fullName>
    </submittedName>
</protein>
<evidence type="ECO:0000259" key="1">
    <source>
        <dbReference type="Pfam" id="PF01814"/>
    </source>
</evidence>
<keyword evidence="3" id="KW-1185">Reference proteome</keyword>
<dbReference type="RefSeq" id="WP_184000644.1">
    <property type="nucleotide sequence ID" value="NZ_JACIEH010000005.1"/>
</dbReference>
<evidence type="ECO:0000313" key="2">
    <source>
        <dbReference type="EMBL" id="MBB4101307.1"/>
    </source>
</evidence>
<dbReference type="EMBL" id="JACIEH010000005">
    <property type="protein sequence ID" value="MBB4101307.1"/>
    <property type="molecule type" value="Genomic_DNA"/>
</dbReference>
<dbReference type="Pfam" id="PF01814">
    <property type="entry name" value="Hemerythrin"/>
    <property type="match status" value="1"/>
</dbReference>
<sequence>MADTKKDAIALLKADHRTVEALFEQFEGASGDGKKQKIAMQICMELTVHAKIEEEIFYPACEGNIEEDLLKEAYVEHDGAKVLIAEIEAGAPSDDFYDAKVKVLSEQIEHHVGEEEQRMEGMFAQARKAGLDMDALGEQLLARKTELLATYKASGLPKPELTTMTDVTV</sequence>
<dbReference type="AlphaFoldDB" id="A0A7W6JXF2"/>
<evidence type="ECO:0000313" key="3">
    <source>
        <dbReference type="Proteomes" id="UP000557392"/>
    </source>
</evidence>
<dbReference type="InterPro" id="IPR012312">
    <property type="entry name" value="Hemerythrin-like"/>
</dbReference>
<comment type="caution">
    <text evidence="2">The sequence shown here is derived from an EMBL/GenBank/DDBJ whole genome shotgun (WGS) entry which is preliminary data.</text>
</comment>
<reference evidence="2 3" key="1">
    <citation type="submission" date="2020-08" db="EMBL/GenBank/DDBJ databases">
        <title>Genomic Encyclopedia of Type Strains, Phase IV (KMG-IV): sequencing the most valuable type-strain genomes for metagenomic binning, comparative biology and taxonomic classification.</title>
        <authorList>
            <person name="Goeker M."/>
        </authorList>
    </citation>
    <scope>NUCLEOTIDE SEQUENCE [LARGE SCALE GENOMIC DNA]</scope>
    <source>
        <strain evidence="2 3">DSM 101806</strain>
    </source>
</reference>
<dbReference type="PANTHER" id="PTHR35585:SF1">
    <property type="entry name" value="HHE DOMAIN PROTEIN (AFU_ORTHOLOGUE AFUA_4G00730)"/>
    <property type="match status" value="1"/>
</dbReference>
<accession>A0A7W6JXF2</accession>
<name>A0A7W6JXF2_9SPHN</name>
<organism evidence="2 3">
    <name type="scientific">Sphingomonas kyeonggiensis</name>
    <dbReference type="NCBI Taxonomy" id="1268553"/>
    <lineage>
        <taxon>Bacteria</taxon>
        <taxon>Pseudomonadati</taxon>
        <taxon>Pseudomonadota</taxon>
        <taxon>Alphaproteobacteria</taxon>
        <taxon>Sphingomonadales</taxon>
        <taxon>Sphingomonadaceae</taxon>
        <taxon>Sphingomonas</taxon>
    </lineage>
</organism>
<dbReference type="Gene3D" id="1.20.120.520">
    <property type="entry name" value="nmb1532 protein domain like"/>
    <property type="match status" value="1"/>
</dbReference>